<sequence length="153" mass="16713">MKKLFYLLFAGLAIASACQNTQQKDEKAAKEKANEAANAADASVAQQAASDSNAVNAVVAAIQSNIDHAMSKIAMPDFQKANARSLAEDFHKYLSKLVNTNSGKKANEYMDKLNDLKKEYDKKVAAEKLDPVDKKKLEKYITDMLSAVENANP</sequence>
<keyword evidence="3" id="KW-1185">Reference proteome</keyword>
<organism evidence="2 3">
    <name type="scientific">Chitinophaga flava</name>
    <dbReference type="NCBI Taxonomy" id="2259036"/>
    <lineage>
        <taxon>Bacteria</taxon>
        <taxon>Pseudomonadati</taxon>
        <taxon>Bacteroidota</taxon>
        <taxon>Chitinophagia</taxon>
        <taxon>Chitinophagales</taxon>
        <taxon>Chitinophagaceae</taxon>
        <taxon>Chitinophaga</taxon>
    </lineage>
</organism>
<feature type="chain" id="PRO_5016958197" description="Lipoprotein" evidence="1">
    <location>
        <begin position="20"/>
        <end position="153"/>
    </location>
</feature>
<dbReference type="RefSeq" id="WP_113618954.1">
    <property type="nucleotide sequence ID" value="NZ_QFFJ01000002.1"/>
</dbReference>
<protein>
    <recommendedName>
        <fullName evidence="4">Lipoprotein</fullName>
    </recommendedName>
</protein>
<dbReference type="AlphaFoldDB" id="A0A365XV57"/>
<dbReference type="Proteomes" id="UP000253410">
    <property type="component" value="Unassembled WGS sequence"/>
</dbReference>
<keyword evidence="1" id="KW-0732">Signal</keyword>
<dbReference type="OrthoDB" id="678691at2"/>
<dbReference type="PROSITE" id="PS51257">
    <property type="entry name" value="PROKAR_LIPOPROTEIN"/>
    <property type="match status" value="1"/>
</dbReference>
<evidence type="ECO:0000313" key="2">
    <source>
        <dbReference type="EMBL" id="RBL90203.1"/>
    </source>
</evidence>
<dbReference type="EMBL" id="QFFJ01000002">
    <property type="protein sequence ID" value="RBL90203.1"/>
    <property type="molecule type" value="Genomic_DNA"/>
</dbReference>
<name>A0A365XV57_9BACT</name>
<gene>
    <name evidence="2" type="ORF">DF182_27440</name>
</gene>
<evidence type="ECO:0000256" key="1">
    <source>
        <dbReference type="SAM" id="SignalP"/>
    </source>
</evidence>
<accession>A0A365XV57</accession>
<comment type="caution">
    <text evidence="2">The sequence shown here is derived from an EMBL/GenBank/DDBJ whole genome shotgun (WGS) entry which is preliminary data.</text>
</comment>
<proteinExistence type="predicted"/>
<evidence type="ECO:0000313" key="3">
    <source>
        <dbReference type="Proteomes" id="UP000253410"/>
    </source>
</evidence>
<feature type="signal peptide" evidence="1">
    <location>
        <begin position="1"/>
        <end position="19"/>
    </location>
</feature>
<reference evidence="2 3" key="1">
    <citation type="submission" date="2018-05" db="EMBL/GenBank/DDBJ databases">
        <title>Chitinophaga sp. K3CV102501T nov., isolated from isolated from a monsoon evergreen broad-leaved forest soil.</title>
        <authorList>
            <person name="Lv Y."/>
        </authorList>
    </citation>
    <scope>NUCLEOTIDE SEQUENCE [LARGE SCALE GENOMIC DNA]</scope>
    <source>
        <strain evidence="2 3">GDMCC 1.1325</strain>
    </source>
</reference>
<evidence type="ECO:0008006" key="4">
    <source>
        <dbReference type="Google" id="ProtNLM"/>
    </source>
</evidence>